<dbReference type="EMBL" id="RCZO01000011">
    <property type="protein sequence ID" value="TPG04989.1"/>
    <property type="molecule type" value="Genomic_DNA"/>
</dbReference>
<evidence type="ECO:0000259" key="5">
    <source>
        <dbReference type="PROSITE" id="PS50977"/>
    </source>
</evidence>
<dbReference type="GO" id="GO:0000976">
    <property type="term" value="F:transcription cis-regulatory region binding"/>
    <property type="evidence" value="ECO:0007669"/>
    <property type="project" value="TreeGrafter"/>
</dbReference>
<feature type="domain" description="HTH tetR-type" evidence="5">
    <location>
        <begin position="16"/>
        <end position="76"/>
    </location>
</feature>
<proteinExistence type="predicted"/>
<dbReference type="Proteomes" id="UP000319486">
    <property type="component" value="Unassembled WGS sequence"/>
</dbReference>
<keyword evidence="3" id="KW-0804">Transcription</keyword>
<dbReference type="PROSITE" id="PS50977">
    <property type="entry name" value="HTH_TETR_2"/>
    <property type="match status" value="1"/>
</dbReference>
<dbReference type="PANTHER" id="PTHR30055">
    <property type="entry name" value="HTH-TYPE TRANSCRIPTIONAL REGULATOR RUTR"/>
    <property type="match status" value="1"/>
</dbReference>
<comment type="caution">
    <text evidence="6">The sequence shown here is derived from an EMBL/GenBank/DDBJ whole genome shotgun (WGS) entry which is preliminary data.</text>
</comment>
<protein>
    <submittedName>
        <fullName evidence="6">TetR/AcrR family transcriptional regulator</fullName>
    </submittedName>
</protein>
<dbReference type="GO" id="GO:0003700">
    <property type="term" value="F:DNA-binding transcription factor activity"/>
    <property type="evidence" value="ECO:0007669"/>
    <property type="project" value="TreeGrafter"/>
</dbReference>
<dbReference type="PRINTS" id="PR00455">
    <property type="entry name" value="HTHTETR"/>
</dbReference>
<dbReference type="SUPFAM" id="SSF46689">
    <property type="entry name" value="Homeodomain-like"/>
    <property type="match status" value="1"/>
</dbReference>
<dbReference type="OrthoDB" id="116240at2"/>
<keyword evidence="2 4" id="KW-0238">DNA-binding</keyword>
<feature type="DNA-binding region" description="H-T-H motif" evidence="4">
    <location>
        <begin position="39"/>
        <end position="58"/>
    </location>
</feature>
<dbReference type="Pfam" id="PF00440">
    <property type="entry name" value="TetR_N"/>
    <property type="match status" value="1"/>
</dbReference>
<dbReference type="RefSeq" id="WP_140654947.1">
    <property type="nucleotide sequence ID" value="NZ_RCZB01000001.1"/>
</dbReference>
<evidence type="ECO:0000256" key="4">
    <source>
        <dbReference type="PROSITE-ProRule" id="PRU00335"/>
    </source>
</evidence>
<evidence type="ECO:0000313" key="6">
    <source>
        <dbReference type="EMBL" id="TPG04989.1"/>
    </source>
</evidence>
<keyword evidence="7" id="KW-1185">Reference proteome</keyword>
<dbReference type="InterPro" id="IPR001647">
    <property type="entry name" value="HTH_TetR"/>
</dbReference>
<accession>A0A502BYP7</accession>
<reference evidence="6 7" key="1">
    <citation type="journal article" date="2019" name="Environ. Microbiol.">
        <title>Species interactions and distinct microbial communities in high Arctic permafrost affected cryosols are associated with the CH4 and CO2 gas fluxes.</title>
        <authorList>
            <person name="Altshuler I."/>
            <person name="Hamel J."/>
            <person name="Turney S."/>
            <person name="Magnuson E."/>
            <person name="Levesque R."/>
            <person name="Greer C."/>
            <person name="Whyte L.G."/>
        </authorList>
    </citation>
    <scope>NUCLEOTIDE SEQUENCE [LARGE SCALE GENOMIC DNA]</scope>
    <source>
        <strain evidence="6 7">S13Y</strain>
    </source>
</reference>
<dbReference type="InterPro" id="IPR050109">
    <property type="entry name" value="HTH-type_TetR-like_transc_reg"/>
</dbReference>
<dbReference type="PANTHER" id="PTHR30055:SF151">
    <property type="entry name" value="TRANSCRIPTIONAL REGULATORY PROTEIN"/>
    <property type="match status" value="1"/>
</dbReference>
<organism evidence="6 7">
    <name type="scientific">Rhodanobacter glycinis</name>
    <dbReference type="NCBI Taxonomy" id="582702"/>
    <lineage>
        <taxon>Bacteria</taxon>
        <taxon>Pseudomonadati</taxon>
        <taxon>Pseudomonadota</taxon>
        <taxon>Gammaproteobacteria</taxon>
        <taxon>Lysobacterales</taxon>
        <taxon>Rhodanobacteraceae</taxon>
        <taxon>Rhodanobacter</taxon>
    </lineage>
</organism>
<gene>
    <name evidence="6" type="ORF">EAH88_16615</name>
</gene>
<name>A0A502BYP7_9GAMM</name>
<sequence>MTTRPYRSTARAEAAGQTRARILDAATALLREAGVTGFSLESVAKAAGVARLTVYNQLGSRRALLEAVFDEIATRGGLHRIREAMADSDPHAGLRRLVGIFCDFWGYDLHSLASLSGAASNDAEFAEGLAARNERRRGGFSILVGRLVQQGDVRARKARDLVDLLFVLTSLPVFAQLATGKRSNAAIHKLILAAVEDAVRRAGE</sequence>
<dbReference type="AlphaFoldDB" id="A0A502BYP7"/>
<dbReference type="Gene3D" id="1.10.357.10">
    <property type="entry name" value="Tetracycline Repressor, domain 2"/>
    <property type="match status" value="1"/>
</dbReference>
<dbReference type="InterPro" id="IPR009057">
    <property type="entry name" value="Homeodomain-like_sf"/>
</dbReference>
<evidence type="ECO:0000313" key="7">
    <source>
        <dbReference type="Proteomes" id="UP000319486"/>
    </source>
</evidence>
<evidence type="ECO:0000256" key="1">
    <source>
        <dbReference type="ARBA" id="ARBA00023015"/>
    </source>
</evidence>
<keyword evidence="1" id="KW-0805">Transcription regulation</keyword>
<evidence type="ECO:0000256" key="2">
    <source>
        <dbReference type="ARBA" id="ARBA00023125"/>
    </source>
</evidence>
<evidence type="ECO:0000256" key="3">
    <source>
        <dbReference type="ARBA" id="ARBA00023163"/>
    </source>
</evidence>